<keyword evidence="3" id="KW-1185">Reference proteome</keyword>
<protein>
    <submittedName>
        <fullName evidence="2">Uncharacterized protein</fullName>
    </submittedName>
</protein>
<feature type="transmembrane region" description="Helical" evidence="1">
    <location>
        <begin position="55"/>
        <end position="73"/>
    </location>
</feature>
<dbReference type="RefSeq" id="WP_117326530.1">
    <property type="nucleotide sequence ID" value="NZ_QVTE01000025.1"/>
</dbReference>
<feature type="transmembrane region" description="Helical" evidence="1">
    <location>
        <begin position="32"/>
        <end position="49"/>
    </location>
</feature>
<keyword evidence="1" id="KW-0472">Membrane</keyword>
<comment type="caution">
    <text evidence="2">The sequence shown here is derived from an EMBL/GenBank/DDBJ whole genome shotgun (WGS) entry which is preliminary data.</text>
</comment>
<accession>A0A372LP32</accession>
<dbReference type="Proteomes" id="UP000264541">
    <property type="component" value="Unassembled WGS sequence"/>
</dbReference>
<reference evidence="2 3" key="1">
    <citation type="submission" date="2018-08" db="EMBL/GenBank/DDBJ databases">
        <title>Bacillus chawlae sp. nov., Bacillus glennii sp. nov., and Bacillus saganii sp. nov. Isolated from the Vehicle Assembly Building at Kennedy Space Center where the Viking Spacecraft were Assembled.</title>
        <authorList>
            <person name="Seuylemezian A."/>
            <person name="Vaishampayan P."/>
        </authorList>
    </citation>
    <scope>NUCLEOTIDE SEQUENCE [LARGE SCALE GENOMIC DNA]</scope>
    <source>
        <strain evidence="2 3">V47-23a</strain>
    </source>
</reference>
<evidence type="ECO:0000256" key="1">
    <source>
        <dbReference type="SAM" id="Phobius"/>
    </source>
</evidence>
<dbReference type="AlphaFoldDB" id="A0A372LP32"/>
<keyword evidence="1" id="KW-0812">Transmembrane</keyword>
<feature type="transmembrane region" description="Helical" evidence="1">
    <location>
        <begin position="6"/>
        <end position="25"/>
    </location>
</feature>
<proteinExistence type="predicted"/>
<organism evidence="2 3">
    <name type="scientific">Peribacillus saganii</name>
    <dbReference type="NCBI Taxonomy" id="2303992"/>
    <lineage>
        <taxon>Bacteria</taxon>
        <taxon>Bacillati</taxon>
        <taxon>Bacillota</taxon>
        <taxon>Bacilli</taxon>
        <taxon>Bacillales</taxon>
        <taxon>Bacillaceae</taxon>
        <taxon>Peribacillus</taxon>
    </lineage>
</organism>
<sequence length="76" mass="8679">MALFLVGIIYWSLVAVSGLWLVWGLWKNSWKAFMISGYALLLPALALYFGGAEGWFKLPILLPIVIFVIAYRMKNR</sequence>
<evidence type="ECO:0000313" key="2">
    <source>
        <dbReference type="EMBL" id="RFU69466.1"/>
    </source>
</evidence>
<dbReference type="EMBL" id="QVTE01000025">
    <property type="protein sequence ID" value="RFU69466.1"/>
    <property type="molecule type" value="Genomic_DNA"/>
</dbReference>
<dbReference type="OrthoDB" id="2892502at2"/>
<evidence type="ECO:0000313" key="3">
    <source>
        <dbReference type="Proteomes" id="UP000264541"/>
    </source>
</evidence>
<name>A0A372LP32_9BACI</name>
<keyword evidence="1" id="KW-1133">Transmembrane helix</keyword>
<gene>
    <name evidence="2" type="ORF">D0469_09620</name>
</gene>